<dbReference type="HAMAP" id="MF_00652">
    <property type="entry name" value="UPF0246"/>
    <property type="match status" value="1"/>
</dbReference>
<name>A0A9D2RMT3_9FIRM</name>
<dbReference type="AlphaFoldDB" id="A0A9D2RMT3"/>
<reference evidence="2" key="2">
    <citation type="submission" date="2021-04" db="EMBL/GenBank/DDBJ databases">
        <authorList>
            <person name="Gilroy R."/>
        </authorList>
    </citation>
    <scope>NUCLEOTIDE SEQUENCE</scope>
    <source>
        <strain evidence="2">CHK188-4685</strain>
    </source>
</reference>
<evidence type="ECO:0000256" key="1">
    <source>
        <dbReference type="HAMAP-Rule" id="MF_00652"/>
    </source>
</evidence>
<reference evidence="2" key="1">
    <citation type="journal article" date="2021" name="PeerJ">
        <title>Extensive microbial diversity within the chicken gut microbiome revealed by metagenomics and culture.</title>
        <authorList>
            <person name="Gilroy R."/>
            <person name="Ravi A."/>
            <person name="Getino M."/>
            <person name="Pursley I."/>
            <person name="Horton D.L."/>
            <person name="Alikhan N.F."/>
            <person name="Baker D."/>
            <person name="Gharbi K."/>
            <person name="Hall N."/>
            <person name="Watson M."/>
            <person name="Adriaenssens E.M."/>
            <person name="Foster-Nyarko E."/>
            <person name="Jarju S."/>
            <person name="Secka A."/>
            <person name="Antonio M."/>
            <person name="Oren A."/>
            <person name="Chaudhuri R.R."/>
            <person name="La Ragione R."/>
            <person name="Hildebrand F."/>
            <person name="Pallen M.J."/>
        </authorList>
    </citation>
    <scope>NUCLEOTIDE SEQUENCE</scope>
    <source>
        <strain evidence="2">CHK188-4685</strain>
    </source>
</reference>
<evidence type="ECO:0000313" key="3">
    <source>
        <dbReference type="Proteomes" id="UP000886804"/>
    </source>
</evidence>
<dbReference type="Proteomes" id="UP000886804">
    <property type="component" value="Unassembled WGS sequence"/>
</dbReference>
<dbReference type="GO" id="GO:0033194">
    <property type="term" value="P:response to hydroperoxide"/>
    <property type="evidence" value="ECO:0007669"/>
    <property type="project" value="TreeGrafter"/>
</dbReference>
<proteinExistence type="inferred from homology"/>
<accession>A0A9D2RMT3</accession>
<evidence type="ECO:0000313" key="2">
    <source>
        <dbReference type="EMBL" id="HJB08212.1"/>
    </source>
</evidence>
<dbReference type="Pfam" id="PF03883">
    <property type="entry name" value="H2O2_YaaD"/>
    <property type="match status" value="1"/>
</dbReference>
<protein>
    <recommendedName>
        <fullName evidence="1">UPF0246 protein H9716_10200</fullName>
    </recommendedName>
</protein>
<comment type="caution">
    <text evidence="2">The sequence shown here is derived from an EMBL/GenBank/DDBJ whole genome shotgun (WGS) entry which is preliminary data.</text>
</comment>
<dbReference type="EMBL" id="DWYS01000122">
    <property type="protein sequence ID" value="HJB08212.1"/>
    <property type="molecule type" value="Genomic_DNA"/>
</dbReference>
<dbReference type="GO" id="GO:0005829">
    <property type="term" value="C:cytosol"/>
    <property type="evidence" value="ECO:0007669"/>
    <property type="project" value="TreeGrafter"/>
</dbReference>
<gene>
    <name evidence="2" type="primary">yaaA</name>
    <name evidence="2" type="ORF">H9716_10200</name>
</gene>
<dbReference type="PANTHER" id="PTHR30283">
    <property type="entry name" value="PEROXIDE STRESS RESPONSE PROTEIN YAAA"/>
    <property type="match status" value="1"/>
</dbReference>
<dbReference type="NCBIfam" id="NF002543">
    <property type="entry name" value="PRK02101.1-4"/>
    <property type="match status" value="1"/>
</dbReference>
<comment type="similarity">
    <text evidence="1">Belongs to the UPF0246 family.</text>
</comment>
<sequence length="258" mass="30206">MKLMISPAKKMEVKEDFIPWLQLPVFLERTRILMDYIRSLTLEEARTLWGCNEALASLNYRRFQEMDLENHLTPAILAYEGIQYQYMAPQVFDQGSLDYIQEHLRILSGFYGILRPMDGVAPYRLEMQAKTHFFADGKEYRELYSFWGERLCRELTADDPVVINLASKEYSKGIEPFLTPEQTMIHVVFGSLAPDSRGVLKLKTKATEAKMARGEMVRFLAETRASRPEDLKNFCRLNYHFSREMSDETHYIFLKELS</sequence>
<dbReference type="PANTHER" id="PTHR30283:SF4">
    <property type="entry name" value="PEROXIDE STRESS RESISTANCE PROTEIN YAAA"/>
    <property type="match status" value="1"/>
</dbReference>
<dbReference type="InterPro" id="IPR005583">
    <property type="entry name" value="YaaA"/>
</dbReference>
<organism evidence="2 3">
    <name type="scientific">Candidatus Enterocloster faecavium</name>
    <dbReference type="NCBI Taxonomy" id="2838560"/>
    <lineage>
        <taxon>Bacteria</taxon>
        <taxon>Bacillati</taxon>
        <taxon>Bacillota</taxon>
        <taxon>Clostridia</taxon>
        <taxon>Lachnospirales</taxon>
        <taxon>Lachnospiraceae</taxon>
        <taxon>Enterocloster</taxon>
    </lineage>
</organism>